<reference evidence="3 4" key="1">
    <citation type="submission" date="2016-10" db="EMBL/GenBank/DDBJ databases">
        <authorList>
            <person name="de Groot N.N."/>
        </authorList>
    </citation>
    <scope>NUCLEOTIDE SEQUENCE [LARGE SCALE GENOMIC DNA]</scope>
    <source>
        <strain evidence="3 4">HLD2</strain>
    </source>
</reference>
<comment type="function">
    <text evidence="2">Functions as a ribosomal silencing factor. Interacts with ribosomal protein uL14 (rplN), blocking formation of intersubunit bridge B8. Prevents association of the 30S and 50S ribosomal subunits and the formation of functional ribosomes, thus repressing translation.</text>
</comment>
<dbReference type="Proteomes" id="UP000199648">
    <property type="component" value="Unassembled WGS sequence"/>
</dbReference>
<organism evidence="3 4">
    <name type="scientific">Thiohalomonas denitrificans</name>
    <dbReference type="NCBI Taxonomy" id="415747"/>
    <lineage>
        <taxon>Bacteria</taxon>
        <taxon>Pseudomonadati</taxon>
        <taxon>Pseudomonadota</taxon>
        <taxon>Gammaproteobacteria</taxon>
        <taxon>Thiohalomonadales</taxon>
        <taxon>Thiohalomonadaceae</taxon>
        <taxon>Thiohalomonas</taxon>
    </lineage>
</organism>
<dbReference type="GO" id="GO:0042256">
    <property type="term" value="P:cytosolic ribosome assembly"/>
    <property type="evidence" value="ECO:0007669"/>
    <property type="project" value="UniProtKB-UniRule"/>
</dbReference>
<keyword evidence="4" id="KW-1185">Reference proteome</keyword>
<dbReference type="InterPro" id="IPR043519">
    <property type="entry name" value="NT_sf"/>
</dbReference>
<protein>
    <recommendedName>
        <fullName evidence="2">Ribosomal silencing factor RsfS</fullName>
    </recommendedName>
</protein>
<comment type="similarity">
    <text evidence="1 2">Belongs to the Iojap/RsfS family.</text>
</comment>
<keyword evidence="2" id="KW-0810">Translation regulation</keyword>
<dbReference type="GO" id="GO:0005737">
    <property type="term" value="C:cytoplasm"/>
    <property type="evidence" value="ECO:0007669"/>
    <property type="project" value="UniProtKB-SubCell"/>
</dbReference>
<keyword evidence="2" id="KW-0678">Repressor</keyword>
<dbReference type="PANTHER" id="PTHR21043">
    <property type="entry name" value="IOJAP SUPERFAMILY ORTHOLOG"/>
    <property type="match status" value="1"/>
</dbReference>
<dbReference type="GO" id="GO:0043023">
    <property type="term" value="F:ribosomal large subunit binding"/>
    <property type="evidence" value="ECO:0007669"/>
    <property type="project" value="TreeGrafter"/>
</dbReference>
<dbReference type="PANTHER" id="PTHR21043:SF0">
    <property type="entry name" value="MITOCHONDRIAL ASSEMBLY OF RIBOSOMAL LARGE SUBUNIT PROTEIN 1"/>
    <property type="match status" value="1"/>
</dbReference>
<dbReference type="Gene3D" id="3.30.460.10">
    <property type="entry name" value="Beta Polymerase, domain 2"/>
    <property type="match status" value="1"/>
</dbReference>
<dbReference type="RefSeq" id="WP_092992231.1">
    <property type="nucleotide sequence ID" value="NZ_FMWD01000001.1"/>
</dbReference>
<sequence length="113" mass="12202">MKADELKALVVDALEDRKGTDIAVLDVREKTSITDIMVVAAGTSSRQVKSLADIVVEKAKEKGVKPLGVEGDPAGGWVLVDLGDVVVHLMLPETRDFYNLEKLWGDDAPRGES</sequence>
<dbReference type="NCBIfam" id="TIGR00090">
    <property type="entry name" value="rsfS_iojap_ybeB"/>
    <property type="match status" value="1"/>
</dbReference>
<dbReference type="InterPro" id="IPR004394">
    <property type="entry name" value="Iojap/RsfS/C7orf30"/>
</dbReference>
<dbReference type="GO" id="GO:0090071">
    <property type="term" value="P:negative regulation of ribosome biogenesis"/>
    <property type="evidence" value="ECO:0007669"/>
    <property type="project" value="UniProtKB-UniRule"/>
</dbReference>
<dbReference type="SUPFAM" id="SSF81301">
    <property type="entry name" value="Nucleotidyltransferase"/>
    <property type="match status" value="1"/>
</dbReference>
<keyword evidence="2" id="KW-0963">Cytoplasm</keyword>
<dbReference type="STRING" id="415747.SAMN03097708_00499"/>
<gene>
    <name evidence="2" type="primary">rsfS</name>
    <name evidence="3" type="ORF">SAMN03097708_00499</name>
</gene>
<comment type="subunit">
    <text evidence="2">Interacts with ribosomal protein uL14 (rplN).</text>
</comment>
<evidence type="ECO:0000256" key="1">
    <source>
        <dbReference type="ARBA" id="ARBA00010574"/>
    </source>
</evidence>
<dbReference type="AlphaFoldDB" id="A0A1G5PMT6"/>
<dbReference type="HAMAP" id="MF_01477">
    <property type="entry name" value="Iojap_RsfS"/>
    <property type="match status" value="1"/>
</dbReference>
<dbReference type="EMBL" id="FMWD01000001">
    <property type="protein sequence ID" value="SCZ50788.1"/>
    <property type="molecule type" value="Genomic_DNA"/>
</dbReference>
<dbReference type="Pfam" id="PF02410">
    <property type="entry name" value="RsfS"/>
    <property type="match status" value="1"/>
</dbReference>
<evidence type="ECO:0000256" key="2">
    <source>
        <dbReference type="HAMAP-Rule" id="MF_01477"/>
    </source>
</evidence>
<name>A0A1G5PMT6_9GAMM</name>
<accession>A0A1G5PMT6</accession>
<dbReference type="OrthoDB" id="9793681at2"/>
<proteinExistence type="inferred from homology"/>
<comment type="subcellular location">
    <subcellularLocation>
        <location evidence="2">Cytoplasm</location>
    </subcellularLocation>
</comment>
<evidence type="ECO:0000313" key="3">
    <source>
        <dbReference type="EMBL" id="SCZ50788.1"/>
    </source>
</evidence>
<evidence type="ECO:0000313" key="4">
    <source>
        <dbReference type="Proteomes" id="UP000199648"/>
    </source>
</evidence>
<dbReference type="GO" id="GO:0017148">
    <property type="term" value="P:negative regulation of translation"/>
    <property type="evidence" value="ECO:0007669"/>
    <property type="project" value="UniProtKB-UniRule"/>
</dbReference>